<dbReference type="EMBL" id="JAQOUE010000001">
    <property type="protein sequence ID" value="MDT7041021.1"/>
    <property type="molecule type" value="Genomic_DNA"/>
</dbReference>
<sequence>MDISIGSNQLRNTNGIFQAEGQDLIQVAISDDGAILLSMDLFNPAGTQVAQLKHNAWESNEQDRFELRTEGETALLVDKTLKGVILAIKKESQTAISVPQAKFYLPGGMVSEVTPESWQVGKKLELKDVDVDLNGGAIEIQ</sequence>
<evidence type="ECO:0000313" key="2">
    <source>
        <dbReference type="Proteomes" id="UP001250932"/>
    </source>
</evidence>
<accession>A0ABU3K3R4</accession>
<name>A0ABU3K3R4_9BACT</name>
<proteinExistence type="predicted"/>
<dbReference type="Proteomes" id="UP001250932">
    <property type="component" value="Unassembled WGS sequence"/>
</dbReference>
<comment type="caution">
    <text evidence="1">The sequence shown here is derived from an EMBL/GenBank/DDBJ whole genome shotgun (WGS) entry which is preliminary data.</text>
</comment>
<organism evidence="1 2">
    <name type="scientific">Candidatus Nitronereus thalassa</name>
    <dbReference type="NCBI Taxonomy" id="3020898"/>
    <lineage>
        <taxon>Bacteria</taxon>
        <taxon>Pseudomonadati</taxon>
        <taxon>Nitrospirota</taxon>
        <taxon>Nitrospiria</taxon>
        <taxon>Nitrospirales</taxon>
        <taxon>Nitrospiraceae</taxon>
        <taxon>Candidatus Nitronereus</taxon>
    </lineage>
</organism>
<gene>
    <name evidence="1" type="ORF">PPG34_01585</name>
</gene>
<protein>
    <submittedName>
        <fullName evidence="1">Uncharacterized protein</fullName>
    </submittedName>
</protein>
<reference evidence="1 2" key="1">
    <citation type="journal article" date="2023" name="ISME J.">
        <title>Cultivation and genomic characterization of novel and ubiquitous marine nitrite-oxidizing bacteria from the Nitrospirales.</title>
        <authorList>
            <person name="Mueller A.J."/>
            <person name="Daebeler A."/>
            <person name="Herbold C.W."/>
            <person name="Kirkegaard R.H."/>
            <person name="Daims H."/>
        </authorList>
    </citation>
    <scope>NUCLEOTIDE SEQUENCE [LARGE SCALE GENOMIC DNA]</scope>
    <source>
        <strain evidence="1 2">EB</strain>
    </source>
</reference>
<dbReference type="RefSeq" id="WP_313831380.1">
    <property type="nucleotide sequence ID" value="NZ_JAQOUE010000001.1"/>
</dbReference>
<keyword evidence="2" id="KW-1185">Reference proteome</keyword>
<evidence type="ECO:0000313" key="1">
    <source>
        <dbReference type="EMBL" id="MDT7041021.1"/>
    </source>
</evidence>